<sequence>MNPKTFKIWLVTVAFVLFSIILIGLFSLWTSQEFIPGYSLSFLAGLSMIFLPCTFPLVFIIVPLALSKKIGKGLMMALLFGAGLTLTFTLYGMALGWLGGFVELYRVISWMLILGGVAALIFGISELNLIKFKLPFRQTILPASLQRKNDYVRSFFLGFFLGNAGVGCPNPAFYILFGYVATLGIPTVGASLGALHGLGRIVPLLFLVVLALLGINAMNKLSLYQDKVKRWVAWALVGLGAFIFNYGFFGMAWFEDSIIHQSWNRFLEITFPKIAESSVIESSLNLPQGTGGIIPWLVFAGIISFIILWDAFRRRRVENINL</sequence>
<dbReference type="AlphaFoldDB" id="A0A2M6WV10"/>
<comment type="similarity">
    <text evidence="2">Belongs to the DsbD family.</text>
</comment>
<dbReference type="PANTHER" id="PTHR31272">
    <property type="entry name" value="CYTOCHROME C-TYPE BIOGENESIS PROTEIN HI_1454-RELATED"/>
    <property type="match status" value="1"/>
</dbReference>
<evidence type="ECO:0000256" key="3">
    <source>
        <dbReference type="ARBA" id="ARBA00022692"/>
    </source>
</evidence>
<evidence type="ECO:0000256" key="2">
    <source>
        <dbReference type="ARBA" id="ARBA00006143"/>
    </source>
</evidence>
<comment type="caution">
    <text evidence="8">The sequence shown here is derived from an EMBL/GenBank/DDBJ whole genome shotgun (WGS) entry which is preliminary data.</text>
</comment>
<organism evidence="8 9">
    <name type="scientific">Candidatus Campbellbacteria bacterium CG10_big_fil_rev_8_21_14_0_10_35_52</name>
    <dbReference type="NCBI Taxonomy" id="1974527"/>
    <lineage>
        <taxon>Bacteria</taxon>
        <taxon>Candidatus Campbelliibacteriota</taxon>
    </lineage>
</organism>
<feature type="transmembrane region" description="Helical" evidence="6">
    <location>
        <begin position="107"/>
        <end position="130"/>
    </location>
</feature>
<dbReference type="EMBL" id="PFAA01000041">
    <property type="protein sequence ID" value="PIT96618.1"/>
    <property type="molecule type" value="Genomic_DNA"/>
</dbReference>
<evidence type="ECO:0000256" key="6">
    <source>
        <dbReference type="SAM" id="Phobius"/>
    </source>
</evidence>
<name>A0A2M6WV10_9BACT</name>
<accession>A0A2M6WV10</accession>
<dbReference type="PANTHER" id="PTHR31272:SF9">
    <property type="entry name" value="BLL1027 PROTEIN"/>
    <property type="match status" value="1"/>
</dbReference>
<feature type="transmembrane region" description="Helical" evidence="6">
    <location>
        <begin position="151"/>
        <end position="177"/>
    </location>
</feature>
<dbReference type="GO" id="GO:0017004">
    <property type="term" value="P:cytochrome complex assembly"/>
    <property type="evidence" value="ECO:0007669"/>
    <property type="project" value="InterPro"/>
</dbReference>
<evidence type="ECO:0000313" key="8">
    <source>
        <dbReference type="EMBL" id="PIT96618.1"/>
    </source>
</evidence>
<feature type="transmembrane region" description="Helical" evidence="6">
    <location>
        <begin position="42"/>
        <end position="66"/>
    </location>
</feature>
<gene>
    <name evidence="8" type="ORF">COT82_02260</name>
</gene>
<keyword evidence="5 6" id="KW-0472">Membrane</keyword>
<evidence type="ECO:0000256" key="5">
    <source>
        <dbReference type="ARBA" id="ARBA00023136"/>
    </source>
</evidence>
<feature type="transmembrane region" description="Helical" evidence="6">
    <location>
        <begin position="78"/>
        <end position="101"/>
    </location>
</feature>
<proteinExistence type="inferred from homology"/>
<comment type="subcellular location">
    <subcellularLocation>
        <location evidence="1">Membrane</location>
        <topology evidence="1">Multi-pass membrane protein</topology>
    </subcellularLocation>
</comment>
<dbReference type="GO" id="GO:0016020">
    <property type="term" value="C:membrane"/>
    <property type="evidence" value="ECO:0007669"/>
    <property type="project" value="UniProtKB-SubCell"/>
</dbReference>
<reference evidence="9" key="1">
    <citation type="submission" date="2017-09" db="EMBL/GenBank/DDBJ databases">
        <title>Depth-based differentiation of microbial function through sediment-hosted aquifers and enrichment of novel symbionts in the deep terrestrial subsurface.</title>
        <authorList>
            <person name="Probst A.J."/>
            <person name="Ladd B."/>
            <person name="Jarett J.K."/>
            <person name="Geller-Mcgrath D.E."/>
            <person name="Sieber C.M.K."/>
            <person name="Emerson J.B."/>
            <person name="Anantharaman K."/>
            <person name="Thomas B.C."/>
            <person name="Malmstrom R."/>
            <person name="Stieglmeier M."/>
            <person name="Klingl A."/>
            <person name="Woyke T."/>
            <person name="Ryan C.M."/>
            <person name="Banfield J.F."/>
        </authorList>
    </citation>
    <scope>NUCLEOTIDE SEQUENCE [LARGE SCALE GENOMIC DNA]</scope>
</reference>
<dbReference type="InterPro" id="IPR051790">
    <property type="entry name" value="Cytochrome_c-biogenesis_DsbD"/>
</dbReference>
<keyword evidence="3 6" id="KW-0812">Transmembrane</keyword>
<dbReference type="InterPro" id="IPR003834">
    <property type="entry name" value="Cyt_c_assmbl_TM_dom"/>
</dbReference>
<dbReference type="Pfam" id="PF02683">
    <property type="entry name" value="DsbD_TM"/>
    <property type="match status" value="1"/>
</dbReference>
<protein>
    <submittedName>
        <fullName evidence="8">Cytochrome C biogenesis protein</fullName>
    </submittedName>
</protein>
<feature type="transmembrane region" description="Helical" evidence="6">
    <location>
        <begin position="197"/>
        <end position="219"/>
    </location>
</feature>
<feature type="transmembrane region" description="Helical" evidence="6">
    <location>
        <begin position="231"/>
        <end position="254"/>
    </location>
</feature>
<evidence type="ECO:0000256" key="4">
    <source>
        <dbReference type="ARBA" id="ARBA00022989"/>
    </source>
</evidence>
<feature type="domain" description="Cytochrome C biogenesis protein transmembrane" evidence="7">
    <location>
        <begin position="41"/>
        <end position="242"/>
    </location>
</feature>
<feature type="transmembrane region" description="Helical" evidence="6">
    <location>
        <begin position="7"/>
        <end position="30"/>
    </location>
</feature>
<evidence type="ECO:0000259" key="7">
    <source>
        <dbReference type="Pfam" id="PF02683"/>
    </source>
</evidence>
<keyword evidence="4 6" id="KW-1133">Transmembrane helix</keyword>
<feature type="transmembrane region" description="Helical" evidence="6">
    <location>
        <begin position="293"/>
        <end position="312"/>
    </location>
</feature>
<evidence type="ECO:0000256" key="1">
    <source>
        <dbReference type="ARBA" id="ARBA00004141"/>
    </source>
</evidence>
<dbReference type="Proteomes" id="UP000230481">
    <property type="component" value="Unassembled WGS sequence"/>
</dbReference>
<evidence type="ECO:0000313" key="9">
    <source>
        <dbReference type="Proteomes" id="UP000230481"/>
    </source>
</evidence>